<protein>
    <recommendedName>
        <fullName evidence="4">Lipoprotein</fullName>
    </recommendedName>
</protein>
<dbReference type="RefSeq" id="WP_188158547.1">
    <property type="nucleotide sequence ID" value="NZ_BMGH01000001.1"/>
</dbReference>
<accession>A0A8J2V1S2</accession>
<name>A0A8J2V1S2_9PROT</name>
<reference evidence="2" key="1">
    <citation type="journal article" date="2014" name="Int. J. Syst. Evol. Microbiol.">
        <title>Complete genome sequence of Corynebacterium casei LMG S-19264T (=DSM 44701T), isolated from a smear-ripened cheese.</title>
        <authorList>
            <consortium name="US DOE Joint Genome Institute (JGI-PGF)"/>
            <person name="Walter F."/>
            <person name="Albersmeier A."/>
            <person name="Kalinowski J."/>
            <person name="Ruckert C."/>
        </authorList>
    </citation>
    <scope>NUCLEOTIDE SEQUENCE</scope>
    <source>
        <strain evidence="2">CGMCC 1.12921</strain>
    </source>
</reference>
<evidence type="ECO:0008006" key="4">
    <source>
        <dbReference type="Google" id="ProtNLM"/>
    </source>
</evidence>
<evidence type="ECO:0000313" key="2">
    <source>
        <dbReference type="EMBL" id="GGD11309.1"/>
    </source>
</evidence>
<keyword evidence="1" id="KW-0732">Signal</keyword>
<comment type="caution">
    <text evidence="2">The sequence shown here is derived from an EMBL/GenBank/DDBJ whole genome shotgun (WGS) entry which is preliminary data.</text>
</comment>
<reference evidence="2" key="2">
    <citation type="submission" date="2020-09" db="EMBL/GenBank/DDBJ databases">
        <authorList>
            <person name="Sun Q."/>
            <person name="Zhou Y."/>
        </authorList>
    </citation>
    <scope>NUCLEOTIDE SEQUENCE</scope>
    <source>
        <strain evidence="2">CGMCC 1.12921</strain>
    </source>
</reference>
<dbReference type="PROSITE" id="PS51257">
    <property type="entry name" value="PROKAR_LIPOPROTEIN"/>
    <property type="match status" value="1"/>
</dbReference>
<dbReference type="AlphaFoldDB" id="A0A8J2V1S2"/>
<feature type="signal peptide" evidence="1">
    <location>
        <begin position="1"/>
        <end position="22"/>
    </location>
</feature>
<dbReference type="Proteomes" id="UP000613582">
    <property type="component" value="Unassembled WGS sequence"/>
</dbReference>
<evidence type="ECO:0000313" key="3">
    <source>
        <dbReference type="Proteomes" id="UP000613582"/>
    </source>
</evidence>
<dbReference type="EMBL" id="BMGH01000001">
    <property type="protein sequence ID" value="GGD11309.1"/>
    <property type="molecule type" value="Genomic_DNA"/>
</dbReference>
<feature type="chain" id="PRO_5035234546" description="Lipoprotein" evidence="1">
    <location>
        <begin position="23"/>
        <end position="176"/>
    </location>
</feature>
<gene>
    <name evidence="2" type="ORF">GCM10011342_20140</name>
</gene>
<keyword evidence="3" id="KW-1185">Reference proteome</keyword>
<proteinExistence type="predicted"/>
<evidence type="ECO:0000256" key="1">
    <source>
        <dbReference type="SAM" id="SignalP"/>
    </source>
</evidence>
<sequence>MIFFKLAHLGKIALVVSLSALGGCETMPTAWKAETAAIDETTGEGVYYPKVSSVETPDIRFGRMAGFGPQERQFFVDQVNLAASTPGRTFPIVAQAVGENNETLVFTYLGDGSMTPYLSRGILARLTSITRAAPAIAEMGLSSEFDVYNMAAVLGFARVTVTDGRHFAHQADLRQS</sequence>
<organism evidence="2 3">
    <name type="scientific">Aquisalinus flavus</name>
    <dbReference type="NCBI Taxonomy" id="1526572"/>
    <lineage>
        <taxon>Bacteria</taxon>
        <taxon>Pseudomonadati</taxon>
        <taxon>Pseudomonadota</taxon>
        <taxon>Alphaproteobacteria</taxon>
        <taxon>Parvularculales</taxon>
        <taxon>Parvularculaceae</taxon>
        <taxon>Aquisalinus</taxon>
    </lineage>
</organism>